<reference evidence="1 2" key="1">
    <citation type="journal article" date="2010" name="J. Bacteriol.">
        <title>Genome sequences of Pelagibaca bermudensis HTCC2601T and Maritimibacter alkaliphilus HTCC2654T, the type strains of two marine Roseobacter genera.</title>
        <authorList>
            <person name="Thrash J.C."/>
            <person name="Cho J.C."/>
            <person name="Ferriera S."/>
            <person name="Johnson J."/>
            <person name="Vergin K.L."/>
            <person name="Giovannoni S.J."/>
        </authorList>
    </citation>
    <scope>NUCLEOTIDE SEQUENCE [LARGE SCALE GENOMIC DNA]</scope>
    <source>
        <strain evidence="1 2">HTCC2654</strain>
    </source>
</reference>
<protein>
    <submittedName>
        <fullName evidence="1">Uncharacterized protein</fullName>
    </submittedName>
</protein>
<evidence type="ECO:0000313" key="2">
    <source>
        <dbReference type="Proteomes" id="UP000002931"/>
    </source>
</evidence>
<keyword evidence="2" id="KW-1185">Reference proteome</keyword>
<dbReference type="Proteomes" id="UP000002931">
    <property type="component" value="Unassembled WGS sequence"/>
</dbReference>
<gene>
    <name evidence="1" type="ORF">RB2654_16466</name>
</gene>
<dbReference type="STRING" id="314271.RB2654_16466"/>
<sequence length="56" mass="6272">MKKYPMIALMTLSATATRGKVKRGAAFEATEQERRDLIQFGRAEDQPDKAKAKSET</sequence>
<evidence type="ECO:0000313" key="1">
    <source>
        <dbReference type="EMBL" id="EAQ14281.1"/>
    </source>
</evidence>
<proteinExistence type="predicted"/>
<comment type="caution">
    <text evidence="1">The sequence shown here is derived from an EMBL/GenBank/DDBJ whole genome shotgun (WGS) entry which is preliminary data.</text>
</comment>
<organism evidence="1 2">
    <name type="scientific">Maritimibacter alkaliphilus HTCC2654</name>
    <dbReference type="NCBI Taxonomy" id="314271"/>
    <lineage>
        <taxon>Bacteria</taxon>
        <taxon>Pseudomonadati</taxon>
        <taxon>Pseudomonadota</taxon>
        <taxon>Alphaproteobacteria</taxon>
        <taxon>Rhodobacterales</taxon>
        <taxon>Roseobacteraceae</taxon>
        <taxon>Maritimibacter</taxon>
    </lineage>
</organism>
<dbReference type="AlphaFoldDB" id="A3VBE8"/>
<dbReference type="RefSeq" id="WP_008333596.1">
    <property type="nucleotide sequence ID" value="NZ_CH902578.1"/>
</dbReference>
<name>A3VBE8_9RHOB</name>
<accession>A3VBE8</accession>
<dbReference type="HOGENOM" id="CLU_3008985_0_0_5"/>
<dbReference type="EMBL" id="AAMT01000002">
    <property type="protein sequence ID" value="EAQ14281.1"/>
    <property type="molecule type" value="Genomic_DNA"/>
</dbReference>